<evidence type="ECO:0000313" key="2">
    <source>
        <dbReference type="Proteomes" id="UP000503447"/>
    </source>
</evidence>
<protein>
    <submittedName>
        <fullName evidence="1">Uncharacterized protein</fullName>
    </submittedName>
</protein>
<organism evidence="1 2">
    <name type="scientific">Frigoriglobus tundricola</name>
    <dbReference type="NCBI Taxonomy" id="2774151"/>
    <lineage>
        <taxon>Bacteria</taxon>
        <taxon>Pseudomonadati</taxon>
        <taxon>Planctomycetota</taxon>
        <taxon>Planctomycetia</taxon>
        <taxon>Gemmatales</taxon>
        <taxon>Gemmataceae</taxon>
        <taxon>Frigoriglobus</taxon>
    </lineage>
</organism>
<sequence length="42" mass="4684">MFADRIGRAGYGRSTHIDTFETSKRVKRTALAEGRLERSGGE</sequence>
<dbReference type="AlphaFoldDB" id="A0A6M5YVY4"/>
<name>A0A6M5YVY4_9BACT</name>
<proteinExistence type="predicted"/>
<keyword evidence="2" id="KW-1185">Reference proteome</keyword>
<reference evidence="2" key="1">
    <citation type="submission" date="2020-05" db="EMBL/GenBank/DDBJ databases">
        <title>Frigoriglobus tundricola gen. nov., sp. nov., a psychrotolerant cellulolytic planctomycete of the family Gemmataceae with two divergent copies of 16S rRNA gene.</title>
        <authorList>
            <person name="Kulichevskaya I.S."/>
            <person name="Ivanova A.A."/>
            <person name="Naumoff D.G."/>
            <person name="Beletsky A.V."/>
            <person name="Rijpstra W.I.C."/>
            <person name="Sinninghe Damste J.S."/>
            <person name="Mardanov A.V."/>
            <person name="Ravin N.V."/>
            <person name="Dedysh S.N."/>
        </authorList>
    </citation>
    <scope>NUCLEOTIDE SEQUENCE [LARGE SCALE GENOMIC DNA]</scope>
    <source>
        <strain evidence="2">PL17</strain>
    </source>
</reference>
<gene>
    <name evidence="1" type="ORF">FTUN_5221</name>
</gene>
<evidence type="ECO:0000313" key="1">
    <source>
        <dbReference type="EMBL" id="QJW97644.1"/>
    </source>
</evidence>
<accession>A0A6M5YVY4</accession>
<dbReference type="KEGG" id="ftj:FTUN_5221"/>
<dbReference type="Proteomes" id="UP000503447">
    <property type="component" value="Chromosome"/>
</dbReference>
<dbReference type="EMBL" id="CP053452">
    <property type="protein sequence ID" value="QJW97644.1"/>
    <property type="molecule type" value="Genomic_DNA"/>
</dbReference>